<accession>A0AA38H9B3</accession>
<reference evidence="2" key="1">
    <citation type="journal article" date="2022" name="G3 (Bethesda)">
        <title>High quality genome of the basidiomycete yeast Dioszegia hungarica PDD-24b-2 isolated from cloud water.</title>
        <authorList>
            <person name="Jarrige D."/>
            <person name="Haridas S."/>
            <person name="Bleykasten-Grosshans C."/>
            <person name="Joly M."/>
            <person name="Nadalig T."/>
            <person name="Sancelme M."/>
            <person name="Vuilleumier S."/>
            <person name="Grigoriev I.V."/>
            <person name="Amato P."/>
            <person name="Bringel F."/>
        </authorList>
    </citation>
    <scope>NUCLEOTIDE SEQUENCE</scope>
    <source>
        <strain evidence="2">PDD-24b-2</strain>
    </source>
</reference>
<evidence type="ECO:0000313" key="3">
    <source>
        <dbReference type="Proteomes" id="UP001164286"/>
    </source>
</evidence>
<comment type="caution">
    <text evidence="2">The sequence shown here is derived from an EMBL/GenBank/DDBJ whole genome shotgun (WGS) entry which is preliminary data.</text>
</comment>
<dbReference type="RefSeq" id="XP_052946769.1">
    <property type="nucleotide sequence ID" value="XM_053093563.1"/>
</dbReference>
<keyword evidence="1" id="KW-0732">Signal</keyword>
<sequence>MFLGLSHLALSLGVARMVSSTPTPPQGPAVISFHLNAGTSISFPGGAFRGPTFVPVNIPDEGLTVELDAGDGKVTCSVKRLTPGGSAPATSPDVFTISNGGKYLEPCSGKSADFEMTCGDALGGKAPVC</sequence>
<dbReference type="AlphaFoldDB" id="A0AA38H9B3"/>
<proteinExistence type="predicted"/>
<name>A0AA38H9B3_9TREE</name>
<protein>
    <submittedName>
        <fullName evidence="2">Uncharacterized protein</fullName>
    </submittedName>
</protein>
<feature type="chain" id="PRO_5041200309" evidence="1">
    <location>
        <begin position="21"/>
        <end position="129"/>
    </location>
</feature>
<dbReference type="GeneID" id="77732768"/>
<evidence type="ECO:0000313" key="2">
    <source>
        <dbReference type="EMBL" id="KAI9636992.1"/>
    </source>
</evidence>
<keyword evidence="3" id="KW-1185">Reference proteome</keyword>
<gene>
    <name evidence="2" type="ORF">MKK02DRAFT_45702</name>
</gene>
<evidence type="ECO:0000256" key="1">
    <source>
        <dbReference type="SAM" id="SignalP"/>
    </source>
</evidence>
<dbReference type="EMBL" id="JAKWFO010000005">
    <property type="protein sequence ID" value="KAI9636992.1"/>
    <property type="molecule type" value="Genomic_DNA"/>
</dbReference>
<feature type="signal peptide" evidence="1">
    <location>
        <begin position="1"/>
        <end position="20"/>
    </location>
</feature>
<dbReference type="Proteomes" id="UP001164286">
    <property type="component" value="Unassembled WGS sequence"/>
</dbReference>
<organism evidence="2 3">
    <name type="scientific">Dioszegia hungarica</name>
    <dbReference type="NCBI Taxonomy" id="4972"/>
    <lineage>
        <taxon>Eukaryota</taxon>
        <taxon>Fungi</taxon>
        <taxon>Dikarya</taxon>
        <taxon>Basidiomycota</taxon>
        <taxon>Agaricomycotina</taxon>
        <taxon>Tremellomycetes</taxon>
        <taxon>Tremellales</taxon>
        <taxon>Bulleribasidiaceae</taxon>
        <taxon>Dioszegia</taxon>
    </lineage>
</organism>